<keyword evidence="2" id="KW-0150">Chloroplast</keyword>
<dbReference type="GO" id="GO:0009536">
    <property type="term" value="C:plastid"/>
    <property type="evidence" value="ECO:0007669"/>
    <property type="project" value="UniProtKB-SubCell"/>
</dbReference>
<evidence type="ECO:0000256" key="1">
    <source>
        <dbReference type="ARBA" id="ARBA00004474"/>
    </source>
</evidence>
<keyword evidence="4" id="KW-0547">Nucleotide-binding</keyword>
<proteinExistence type="predicted"/>
<evidence type="ECO:0000313" key="6">
    <source>
        <dbReference type="EMBL" id="GAG07369.1"/>
    </source>
</evidence>
<keyword evidence="3" id="KW-0934">Plastid</keyword>
<comment type="subcellular location">
    <subcellularLocation>
        <location evidence="1">Plastid</location>
    </subcellularLocation>
</comment>
<evidence type="ECO:0000256" key="3">
    <source>
        <dbReference type="ARBA" id="ARBA00022640"/>
    </source>
</evidence>
<sequence>MTQTLNGGGIREELAALFRSRHSLLLVVTQEEERSEKGIAEAATLAQYGVRVWDCNEGLMDLQGAVLDGNLRDPREVLKTIEKASERFVFILRDLDEWMDPVTKRGLRSLGRKLKLSPRERAKGEFRP</sequence>
<evidence type="ECO:0000256" key="5">
    <source>
        <dbReference type="ARBA" id="ARBA00022840"/>
    </source>
</evidence>
<dbReference type="PANTHER" id="PTHR42960">
    <property type="entry name" value="YCF46 PROTEIN"/>
    <property type="match status" value="1"/>
</dbReference>
<evidence type="ECO:0000256" key="4">
    <source>
        <dbReference type="ARBA" id="ARBA00022741"/>
    </source>
</evidence>
<keyword evidence="5" id="KW-0067">ATP-binding</keyword>
<dbReference type="GO" id="GO:0005524">
    <property type="term" value="F:ATP binding"/>
    <property type="evidence" value="ECO:0007669"/>
    <property type="project" value="UniProtKB-KW"/>
</dbReference>
<protein>
    <submittedName>
        <fullName evidence="6">Uncharacterized protein</fullName>
    </submittedName>
</protein>
<name>X0UNL4_9ZZZZ</name>
<dbReference type="EMBL" id="BARS01029688">
    <property type="protein sequence ID" value="GAG07369.1"/>
    <property type="molecule type" value="Genomic_DNA"/>
</dbReference>
<evidence type="ECO:0000256" key="2">
    <source>
        <dbReference type="ARBA" id="ARBA00022528"/>
    </source>
</evidence>
<gene>
    <name evidence="6" type="ORF">S01H1_46364</name>
</gene>
<reference evidence="6" key="1">
    <citation type="journal article" date="2014" name="Front. Microbiol.">
        <title>High frequency of phylogenetically diverse reductive dehalogenase-homologous genes in deep subseafloor sedimentary metagenomes.</title>
        <authorList>
            <person name="Kawai M."/>
            <person name="Futagami T."/>
            <person name="Toyoda A."/>
            <person name="Takaki Y."/>
            <person name="Nishi S."/>
            <person name="Hori S."/>
            <person name="Arai W."/>
            <person name="Tsubouchi T."/>
            <person name="Morono Y."/>
            <person name="Uchiyama I."/>
            <person name="Ito T."/>
            <person name="Fujiyama A."/>
            <person name="Inagaki F."/>
            <person name="Takami H."/>
        </authorList>
    </citation>
    <scope>NUCLEOTIDE SEQUENCE</scope>
    <source>
        <strain evidence="6">Expedition CK06-06</strain>
    </source>
</reference>
<accession>X0UNL4</accession>
<feature type="non-terminal residue" evidence="6">
    <location>
        <position position="128"/>
    </location>
</feature>
<dbReference type="PANTHER" id="PTHR42960:SF1">
    <property type="entry name" value="YCF46 PROTEIN"/>
    <property type="match status" value="1"/>
</dbReference>
<dbReference type="InterPro" id="IPR052381">
    <property type="entry name" value="AAA_domain_protein"/>
</dbReference>
<dbReference type="AlphaFoldDB" id="X0UNL4"/>
<organism evidence="6">
    <name type="scientific">marine sediment metagenome</name>
    <dbReference type="NCBI Taxonomy" id="412755"/>
    <lineage>
        <taxon>unclassified sequences</taxon>
        <taxon>metagenomes</taxon>
        <taxon>ecological metagenomes</taxon>
    </lineage>
</organism>
<comment type="caution">
    <text evidence="6">The sequence shown here is derived from an EMBL/GenBank/DDBJ whole genome shotgun (WGS) entry which is preliminary data.</text>
</comment>